<evidence type="ECO:0000256" key="3">
    <source>
        <dbReference type="ARBA" id="ARBA00022553"/>
    </source>
</evidence>
<dbReference type="PROSITE" id="PS50113">
    <property type="entry name" value="PAC"/>
    <property type="match status" value="1"/>
</dbReference>
<proteinExistence type="predicted"/>
<evidence type="ECO:0000256" key="1">
    <source>
        <dbReference type="ARBA" id="ARBA00000085"/>
    </source>
</evidence>
<dbReference type="SMART" id="SM00091">
    <property type="entry name" value="PAS"/>
    <property type="match status" value="1"/>
</dbReference>
<dbReference type="EC" id="2.7.13.3" evidence="2"/>
<sequence length="678" mass="74726">MPVSRLEGRVLVVDDTESKRYLIAQTLRLAGMEVLEAGSGQEALLAAAGQPDVVLLDVRLPDMSGFEVCHLLKTDPVTAAIPVLYVSALLRDEELETRLFEDGADGYVPQPIEPKHLVAQTWALVRMRRAELQRERDRHEAGSEQRRLHRELESSEGRLRLALEAAELGTWSYDVATQVYHCDARARELFGMTPEQPADFGSVSARIHPEDRERMMAVARSGCQGEEGGVFRVEGRTTGFEDGLVRWLSVLGRVHFSADGQVEGVAGICHDITERKLTEWRAAEFQATTAAFSHALTPPQVTRALLEHGVRSMDAFAGSVWAVEGEALRLLSHFGYDDAVIQAVQPPPPGFPVWEVARSGRTVCIPGLEVLERDWPAFRLGLRDARSRAWMGVPLREGERTGGVLWLSFAAARRFGVAEKAHLEALGHLCAQALGRARLYEEERLAKEEARRQSALEQRFLGMVSHDLRNPLQAISLGARTLQRMERPSAEALLRMTGRIAHSADLMGRMVSDLLDFTRVRLGGGIPLERGPEDLVRLGREVVEEFSITHPGSRILLEGDGACAGEWDGSRMRQVFGNLLGNALRHAREGSSVRMRVTCTADEAVLEVANEGEPIPEELLPVLFEPFRRGSSTFRPAGSLGLGLYIVRQVVDGHGGKVTVRTGPTGTAFTIRVPRAVC</sequence>
<accession>A0A250IFQ2</accession>
<dbReference type="InterPro" id="IPR003594">
    <property type="entry name" value="HATPase_dom"/>
</dbReference>
<evidence type="ECO:0000313" key="12">
    <source>
        <dbReference type="Proteomes" id="UP000217289"/>
    </source>
</evidence>
<dbReference type="InterPro" id="IPR036890">
    <property type="entry name" value="HATPase_C_sf"/>
</dbReference>
<dbReference type="CDD" id="cd00082">
    <property type="entry name" value="HisKA"/>
    <property type="match status" value="1"/>
</dbReference>
<dbReference type="Gene3D" id="1.10.287.130">
    <property type="match status" value="1"/>
</dbReference>
<dbReference type="SUPFAM" id="SSF47384">
    <property type="entry name" value="Homodimeric domain of signal transducing histidine kinase"/>
    <property type="match status" value="1"/>
</dbReference>
<reference evidence="11 12" key="1">
    <citation type="submission" date="2017-06" db="EMBL/GenBank/DDBJ databases">
        <authorList>
            <person name="Kim H.J."/>
            <person name="Triplett B.A."/>
        </authorList>
    </citation>
    <scope>NUCLEOTIDE SEQUENCE [LARGE SCALE GENOMIC DNA]</scope>
    <source>
        <strain evidence="11 12">DSM 14713</strain>
    </source>
</reference>
<dbReference type="CDD" id="cd00130">
    <property type="entry name" value="PAS"/>
    <property type="match status" value="1"/>
</dbReference>
<comment type="catalytic activity">
    <reaction evidence="1">
        <text>ATP + protein L-histidine = ADP + protein N-phospho-L-histidine.</text>
        <dbReference type="EC" id="2.7.13.3"/>
    </reaction>
</comment>
<evidence type="ECO:0000259" key="9">
    <source>
        <dbReference type="PROSITE" id="PS50112"/>
    </source>
</evidence>
<dbReference type="InterPro" id="IPR005467">
    <property type="entry name" value="His_kinase_dom"/>
</dbReference>
<keyword evidence="5" id="KW-0418">Kinase</keyword>
<dbReference type="PROSITE" id="PS50112">
    <property type="entry name" value="PAS"/>
    <property type="match status" value="1"/>
</dbReference>
<dbReference type="SUPFAM" id="SSF55874">
    <property type="entry name" value="ATPase domain of HSP90 chaperone/DNA topoisomerase II/histidine kinase"/>
    <property type="match status" value="1"/>
</dbReference>
<dbReference type="Pfam" id="PF13185">
    <property type="entry name" value="GAF_2"/>
    <property type="match status" value="1"/>
</dbReference>
<dbReference type="SUPFAM" id="SSF52172">
    <property type="entry name" value="CheY-like"/>
    <property type="match status" value="1"/>
</dbReference>
<dbReference type="InterPro" id="IPR035965">
    <property type="entry name" value="PAS-like_dom_sf"/>
</dbReference>
<dbReference type="Gene3D" id="2.10.70.100">
    <property type="match status" value="1"/>
</dbReference>
<dbReference type="InterPro" id="IPR029016">
    <property type="entry name" value="GAF-like_dom_sf"/>
</dbReference>
<dbReference type="NCBIfam" id="TIGR00229">
    <property type="entry name" value="sensory_box"/>
    <property type="match status" value="1"/>
</dbReference>
<dbReference type="RefSeq" id="WP_157775116.1">
    <property type="nucleotide sequence ID" value="NZ_CP022163.1"/>
</dbReference>
<dbReference type="InterPro" id="IPR013655">
    <property type="entry name" value="PAS_fold_3"/>
</dbReference>
<evidence type="ECO:0000259" key="10">
    <source>
        <dbReference type="PROSITE" id="PS50113"/>
    </source>
</evidence>
<dbReference type="PRINTS" id="PR00344">
    <property type="entry name" value="BCTRLSENSOR"/>
</dbReference>
<dbReference type="Gene3D" id="3.30.450.40">
    <property type="match status" value="1"/>
</dbReference>
<keyword evidence="12" id="KW-1185">Reference proteome</keyword>
<organism evidence="11 12">
    <name type="scientific">Melittangium boletus DSM 14713</name>
    <dbReference type="NCBI Taxonomy" id="1294270"/>
    <lineage>
        <taxon>Bacteria</taxon>
        <taxon>Pseudomonadati</taxon>
        <taxon>Myxococcota</taxon>
        <taxon>Myxococcia</taxon>
        <taxon>Myxococcales</taxon>
        <taxon>Cystobacterineae</taxon>
        <taxon>Archangiaceae</taxon>
        <taxon>Melittangium</taxon>
    </lineage>
</organism>
<dbReference type="SUPFAM" id="SSF55781">
    <property type="entry name" value="GAF domain-like"/>
    <property type="match status" value="1"/>
</dbReference>
<dbReference type="SMART" id="SM00065">
    <property type="entry name" value="GAF"/>
    <property type="match status" value="1"/>
</dbReference>
<keyword evidence="4" id="KW-0808">Transferase</keyword>
<dbReference type="PROSITE" id="PS50110">
    <property type="entry name" value="RESPONSE_REGULATORY"/>
    <property type="match status" value="1"/>
</dbReference>
<dbReference type="SMART" id="SM00388">
    <property type="entry name" value="HisKA"/>
    <property type="match status" value="1"/>
</dbReference>
<dbReference type="CDD" id="cd00075">
    <property type="entry name" value="HATPase"/>
    <property type="match status" value="1"/>
</dbReference>
<dbReference type="SUPFAM" id="SSF55785">
    <property type="entry name" value="PYP-like sensor domain (PAS domain)"/>
    <property type="match status" value="1"/>
</dbReference>
<dbReference type="PANTHER" id="PTHR43547">
    <property type="entry name" value="TWO-COMPONENT HISTIDINE KINASE"/>
    <property type="match status" value="1"/>
</dbReference>
<evidence type="ECO:0000256" key="5">
    <source>
        <dbReference type="ARBA" id="ARBA00022777"/>
    </source>
</evidence>
<feature type="modified residue" description="4-aspartylphosphate" evidence="6">
    <location>
        <position position="57"/>
    </location>
</feature>
<dbReference type="Gene3D" id="3.30.450.20">
    <property type="entry name" value="PAS domain"/>
    <property type="match status" value="1"/>
</dbReference>
<feature type="domain" description="PAS" evidence="9">
    <location>
        <begin position="155"/>
        <end position="226"/>
    </location>
</feature>
<dbReference type="Pfam" id="PF00512">
    <property type="entry name" value="HisKA"/>
    <property type="match status" value="1"/>
</dbReference>
<dbReference type="InterPro" id="IPR003018">
    <property type="entry name" value="GAF"/>
</dbReference>
<protein>
    <recommendedName>
        <fullName evidence="2">histidine kinase</fullName>
        <ecNumber evidence="2">2.7.13.3</ecNumber>
    </recommendedName>
</protein>
<dbReference type="PANTHER" id="PTHR43547:SF2">
    <property type="entry name" value="HYBRID SIGNAL TRANSDUCTION HISTIDINE KINASE C"/>
    <property type="match status" value="1"/>
</dbReference>
<name>A0A250IFQ2_9BACT</name>
<evidence type="ECO:0000259" key="7">
    <source>
        <dbReference type="PROSITE" id="PS50109"/>
    </source>
</evidence>
<dbReference type="SMART" id="SM00448">
    <property type="entry name" value="REC"/>
    <property type="match status" value="1"/>
</dbReference>
<dbReference type="Gene3D" id="3.30.565.10">
    <property type="entry name" value="Histidine kinase-like ATPase, C-terminal domain"/>
    <property type="match status" value="1"/>
</dbReference>
<dbReference type="Pfam" id="PF02518">
    <property type="entry name" value="HATPase_c"/>
    <property type="match status" value="1"/>
</dbReference>
<feature type="domain" description="Response regulatory" evidence="8">
    <location>
        <begin position="9"/>
        <end position="125"/>
    </location>
</feature>
<dbReference type="EMBL" id="CP022163">
    <property type="protein sequence ID" value="ATB30063.1"/>
    <property type="molecule type" value="Genomic_DNA"/>
</dbReference>
<dbReference type="InterPro" id="IPR000014">
    <property type="entry name" value="PAS"/>
</dbReference>
<dbReference type="Pfam" id="PF00072">
    <property type="entry name" value="Response_reg"/>
    <property type="match status" value="1"/>
</dbReference>
<dbReference type="InterPro" id="IPR036097">
    <property type="entry name" value="HisK_dim/P_sf"/>
</dbReference>
<dbReference type="PROSITE" id="PS50109">
    <property type="entry name" value="HIS_KIN"/>
    <property type="match status" value="1"/>
</dbReference>
<evidence type="ECO:0000256" key="2">
    <source>
        <dbReference type="ARBA" id="ARBA00012438"/>
    </source>
</evidence>
<dbReference type="InterPro" id="IPR003661">
    <property type="entry name" value="HisK_dim/P_dom"/>
</dbReference>
<dbReference type="GO" id="GO:0000155">
    <property type="term" value="F:phosphorelay sensor kinase activity"/>
    <property type="evidence" value="ECO:0007669"/>
    <property type="project" value="InterPro"/>
</dbReference>
<dbReference type="InterPro" id="IPR001789">
    <property type="entry name" value="Sig_transdc_resp-reg_receiver"/>
</dbReference>
<evidence type="ECO:0000313" key="11">
    <source>
        <dbReference type="EMBL" id="ATB30063.1"/>
    </source>
</evidence>
<evidence type="ECO:0000256" key="4">
    <source>
        <dbReference type="ARBA" id="ARBA00022679"/>
    </source>
</evidence>
<dbReference type="SMART" id="SM00387">
    <property type="entry name" value="HATPase_c"/>
    <property type="match status" value="1"/>
</dbReference>
<gene>
    <name evidence="11" type="ORF">MEBOL_003518</name>
</gene>
<dbReference type="OrthoDB" id="5342753at2"/>
<dbReference type="Gene3D" id="3.40.50.2300">
    <property type="match status" value="1"/>
</dbReference>
<evidence type="ECO:0000256" key="6">
    <source>
        <dbReference type="PROSITE-ProRule" id="PRU00169"/>
    </source>
</evidence>
<dbReference type="AlphaFoldDB" id="A0A250IFQ2"/>
<feature type="domain" description="PAC" evidence="10">
    <location>
        <begin position="231"/>
        <end position="284"/>
    </location>
</feature>
<keyword evidence="3 6" id="KW-0597">Phosphoprotein</keyword>
<dbReference type="InterPro" id="IPR011006">
    <property type="entry name" value="CheY-like_superfamily"/>
</dbReference>
<dbReference type="KEGG" id="mbd:MEBOL_003518"/>
<dbReference type="Proteomes" id="UP000217289">
    <property type="component" value="Chromosome"/>
</dbReference>
<feature type="domain" description="Histidine kinase" evidence="7">
    <location>
        <begin position="463"/>
        <end position="677"/>
    </location>
</feature>
<dbReference type="InterPro" id="IPR004358">
    <property type="entry name" value="Sig_transdc_His_kin-like_C"/>
</dbReference>
<dbReference type="Pfam" id="PF08447">
    <property type="entry name" value="PAS_3"/>
    <property type="match status" value="1"/>
</dbReference>
<evidence type="ECO:0000259" key="8">
    <source>
        <dbReference type="PROSITE" id="PS50110"/>
    </source>
</evidence>
<dbReference type="InterPro" id="IPR000700">
    <property type="entry name" value="PAS-assoc_C"/>
</dbReference>